<gene>
    <name evidence="2" type="ORF">AYBTSS11_LOCUS29503</name>
</gene>
<evidence type="ECO:0000313" key="2">
    <source>
        <dbReference type="EMBL" id="CAJ1977338.1"/>
    </source>
</evidence>
<dbReference type="Proteomes" id="UP001189624">
    <property type="component" value="Chromosome 10"/>
</dbReference>
<proteinExistence type="predicted"/>
<organism evidence="2 3">
    <name type="scientific">Sphenostylis stenocarpa</name>
    <dbReference type="NCBI Taxonomy" id="92480"/>
    <lineage>
        <taxon>Eukaryota</taxon>
        <taxon>Viridiplantae</taxon>
        <taxon>Streptophyta</taxon>
        <taxon>Embryophyta</taxon>
        <taxon>Tracheophyta</taxon>
        <taxon>Spermatophyta</taxon>
        <taxon>Magnoliopsida</taxon>
        <taxon>eudicotyledons</taxon>
        <taxon>Gunneridae</taxon>
        <taxon>Pentapetalae</taxon>
        <taxon>rosids</taxon>
        <taxon>fabids</taxon>
        <taxon>Fabales</taxon>
        <taxon>Fabaceae</taxon>
        <taxon>Papilionoideae</taxon>
        <taxon>50 kb inversion clade</taxon>
        <taxon>NPAAA clade</taxon>
        <taxon>indigoferoid/millettioid clade</taxon>
        <taxon>Phaseoleae</taxon>
        <taxon>Sphenostylis</taxon>
    </lineage>
</organism>
<accession>A0AA86W305</accession>
<reference evidence="2" key="1">
    <citation type="submission" date="2023-10" db="EMBL/GenBank/DDBJ databases">
        <authorList>
            <person name="Domelevo Entfellner J.-B."/>
        </authorList>
    </citation>
    <scope>NUCLEOTIDE SEQUENCE</scope>
</reference>
<sequence>MQQLKKLEEGRGKMHKYGNVHSTAMSWPLLRSESENHVSQTDKKQQSRINKKPKWEPLNVSGH</sequence>
<evidence type="ECO:0000313" key="3">
    <source>
        <dbReference type="Proteomes" id="UP001189624"/>
    </source>
</evidence>
<name>A0AA86W305_9FABA</name>
<feature type="compositionally biased region" description="Basic and acidic residues" evidence="1">
    <location>
        <begin position="32"/>
        <end position="45"/>
    </location>
</feature>
<feature type="region of interest" description="Disordered" evidence="1">
    <location>
        <begin position="28"/>
        <end position="63"/>
    </location>
</feature>
<evidence type="ECO:0000256" key="1">
    <source>
        <dbReference type="SAM" id="MobiDB-lite"/>
    </source>
</evidence>
<dbReference type="AlphaFoldDB" id="A0AA86W305"/>
<dbReference type="Gramene" id="rna-AYBTSS11_LOCUS29503">
    <property type="protein sequence ID" value="CAJ1977338.1"/>
    <property type="gene ID" value="gene-AYBTSS11_LOCUS29503"/>
</dbReference>
<protein>
    <submittedName>
        <fullName evidence="2">Uncharacterized protein</fullName>
    </submittedName>
</protein>
<keyword evidence="3" id="KW-1185">Reference proteome</keyword>
<dbReference type="EMBL" id="OY731407">
    <property type="protein sequence ID" value="CAJ1977338.1"/>
    <property type="molecule type" value="Genomic_DNA"/>
</dbReference>